<organism evidence="2 3">
    <name type="scientific">Coprococcus ammoniilyticus</name>
    <dbReference type="NCBI Taxonomy" id="2981785"/>
    <lineage>
        <taxon>Bacteria</taxon>
        <taxon>Bacillati</taxon>
        <taxon>Bacillota</taxon>
        <taxon>Clostridia</taxon>
        <taxon>Lachnospirales</taxon>
        <taxon>Lachnospiraceae</taxon>
        <taxon>Coprococcus</taxon>
    </lineage>
</organism>
<comment type="caution">
    <text evidence="2">The sequence shown here is derived from an EMBL/GenBank/DDBJ whole genome shotgun (WGS) entry which is preliminary data.</text>
</comment>
<reference evidence="2 3" key="1">
    <citation type="submission" date="2024-04" db="EMBL/GenBank/DDBJ databases">
        <title>Human intestinal bacterial collection.</title>
        <authorList>
            <person name="Pauvert C."/>
            <person name="Hitch T.C.A."/>
            <person name="Clavel T."/>
        </authorList>
    </citation>
    <scope>NUCLEOTIDE SEQUENCE [LARGE SCALE GENOMIC DNA]</scope>
    <source>
        <strain evidence="2 3">CLA-AA-H141</strain>
    </source>
</reference>
<dbReference type="RefSeq" id="WP_021943765.1">
    <property type="nucleotide sequence ID" value="NZ_JAOQJS010000002.1"/>
</dbReference>
<protein>
    <submittedName>
        <fullName evidence="2">Helix-turn-helix transcriptional regulator</fullName>
    </submittedName>
</protein>
<sequence>MKKENNPLPDLLKYFRKKKHLTQEQVAKQLSVSRASYASYETGRIIPGMQHIMELSRILEHDFLFAYTLAVQNAPAGAMPEAVYEENPYFAVPALPTDAQSNERSAKIACLPSIDQKLIDTYIDLRISDSKTTNERNF</sequence>
<dbReference type="EMBL" id="JBBNFM010000002">
    <property type="protein sequence ID" value="MEQ2453343.1"/>
    <property type="molecule type" value="Genomic_DNA"/>
</dbReference>
<dbReference type="Proteomes" id="UP001482186">
    <property type="component" value="Unassembled WGS sequence"/>
</dbReference>
<evidence type="ECO:0000259" key="1">
    <source>
        <dbReference type="PROSITE" id="PS50943"/>
    </source>
</evidence>
<dbReference type="Pfam" id="PF01381">
    <property type="entry name" value="HTH_3"/>
    <property type="match status" value="1"/>
</dbReference>
<proteinExistence type="predicted"/>
<dbReference type="SMART" id="SM00530">
    <property type="entry name" value="HTH_XRE"/>
    <property type="match status" value="1"/>
</dbReference>
<keyword evidence="3" id="KW-1185">Reference proteome</keyword>
<gene>
    <name evidence="2" type="ORF">AAAT04_04670</name>
</gene>
<dbReference type="Gene3D" id="1.10.260.40">
    <property type="entry name" value="lambda repressor-like DNA-binding domains"/>
    <property type="match status" value="1"/>
</dbReference>
<evidence type="ECO:0000313" key="3">
    <source>
        <dbReference type="Proteomes" id="UP001482186"/>
    </source>
</evidence>
<dbReference type="PROSITE" id="PS50943">
    <property type="entry name" value="HTH_CROC1"/>
    <property type="match status" value="1"/>
</dbReference>
<feature type="domain" description="HTH cro/C1-type" evidence="1">
    <location>
        <begin position="12"/>
        <end position="66"/>
    </location>
</feature>
<dbReference type="InterPro" id="IPR001387">
    <property type="entry name" value="Cro/C1-type_HTH"/>
</dbReference>
<dbReference type="InterPro" id="IPR010982">
    <property type="entry name" value="Lambda_DNA-bd_dom_sf"/>
</dbReference>
<name>A0ABV1EFI7_9FIRM</name>
<accession>A0ABV1EFI7</accession>
<dbReference type="SUPFAM" id="SSF47413">
    <property type="entry name" value="lambda repressor-like DNA-binding domains"/>
    <property type="match status" value="1"/>
</dbReference>
<dbReference type="CDD" id="cd00093">
    <property type="entry name" value="HTH_XRE"/>
    <property type="match status" value="1"/>
</dbReference>
<evidence type="ECO:0000313" key="2">
    <source>
        <dbReference type="EMBL" id="MEQ2453343.1"/>
    </source>
</evidence>